<evidence type="ECO:0000256" key="1">
    <source>
        <dbReference type="SAM" id="MobiDB-lite"/>
    </source>
</evidence>
<evidence type="ECO:0000259" key="2">
    <source>
        <dbReference type="Pfam" id="PF13086"/>
    </source>
</evidence>
<evidence type="ECO:0000313" key="4">
    <source>
        <dbReference type="Proteomes" id="UP000800097"/>
    </source>
</evidence>
<name>A0A6A6JCU3_WESOR</name>
<dbReference type="GeneID" id="54546279"/>
<dbReference type="EMBL" id="ML986503">
    <property type="protein sequence ID" value="KAF2274440.1"/>
    <property type="molecule type" value="Genomic_DNA"/>
</dbReference>
<feature type="domain" description="DNA2/NAM7 helicase helicase" evidence="2">
    <location>
        <begin position="44"/>
        <end position="261"/>
    </location>
</feature>
<proteinExistence type="predicted"/>
<dbReference type="InterPro" id="IPR041677">
    <property type="entry name" value="DNA2/NAM7_AAA_11"/>
</dbReference>
<dbReference type="Proteomes" id="UP000800097">
    <property type="component" value="Unassembled WGS sequence"/>
</dbReference>
<organism evidence="3 4">
    <name type="scientific">Westerdykella ornata</name>
    <dbReference type="NCBI Taxonomy" id="318751"/>
    <lineage>
        <taxon>Eukaryota</taxon>
        <taxon>Fungi</taxon>
        <taxon>Dikarya</taxon>
        <taxon>Ascomycota</taxon>
        <taxon>Pezizomycotina</taxon>
        <taxon>Dothideomycetes</taxon>
        <taxon>Pleosporomycetidae</taxon>
        <taxon>Pleosporales</taxon>
        <taxon>Sporormiaceae</taxon>
        <taxon>Westerdykella</taxon>
    </lineage>
</organism>
<dbReference type="RefSeq" id="XP_033651979.1">
    <property type="nucleotide sequence ID" value="XM_033793104.1"/>
</dbReference>
<gene>
    <name evidence="3" type="ORF">EI97DRAFT_129598</name>
</gene>
<dbReference type="SUPFAM" id="SSF52540">
    <property type="entry name" value="P-loop containing nucleoside triphosphate hydrolases"/>
    <property type="match status" value="1"/>
</dbReference>
<dbReference type="GO" id="GO:0004386">
    <property type="term" value="F:helicase activity"/>
    <property type="evidence" value="ECO:0007669"/>
    <property type="project" value="InterPro"/>
</dbReference>
<reference evidence="3" key="1">
    <citation type="journal article" date="2020" name="Stud. Mycol.">
        <title>101 Dothideomycetes genomes: a test case for predicting lifestyles and emergence of pathogens.</title>
        <authorList>
            <person name="Haridas S."/>
            <person name="Albert R."/>
            <person name="Binder M."/>
            <person name="Bloem J."/>
            <person name="Labutti K."/>
            <person name="Salamov A."/>
            <person name="Andreopoulos B."/>
            <person name="Baker S."/>
            <person name="Barry K."/>
            <person name="Bills G."/>
            <person name="Bluhm B."/>
            <person name="Cannon C."/>
            <person name="Castanera R."/>
            <person name="Culley D."/>
            <person name="Daum C."/>
            <person name="Ezra D."/>
            <person name="Gonzalez J."/>
            <person name="Henrissat B."/>
            <person name="Kuo A."/>
            <person name="Liang C."/>
            <person name="Lipzen A."/>
            <person name="Lutzoni F."/>
            <person name="Magnuson J."/>
            <person name="Mondo S."/>
            <person name="Nolan M."/>
            <person name="Ohm R."/>
            <person name="Pangilinan J."/>
            <person name="Park H.-J."/>
            <person name="Ramirez L."/>
            <person name="Alfaro M."/>
            <person name="Sun H."/>
            <person name="Tritt A."/>
            <person name="Yoshinaga Y."/>
            <person name="Zwiers L.-H."/>
            <person name="Turgeon B."/>
            <person name="Goodwin S."/>
            <person name="Spatafora J."/>
            <person name="Crous P."/>
            <person name="Grigoriev I."/>
        </authorList>
    </citation>
    <scope>NUCLEOTIDE SEQUENCE</scope>
    <source>
        <strain evidence="3">CBS 379.55</strain>
    </source>
</reference>
<dbReference type="PANTHER" id="PTHR10887:SF495">
    <property type="entry name" value="HELICASE SENATAXIN ISOFORM X1-RELATED"/>
    <property type="match status" value="1"/>
</dbReference>
<dbReference type="Gene3D" id="3.40.50.300">
    <property type="entry name" value="P-loop containing nucleotide triphosphate hydrolases"/>
    <property type="match status" value="1"/>
</dbReference>
<dbReference type="Pfam" id="PF13086">
    <property type="entry name" value="AAA_11"/>
    <property type="match status" value="1"/>
</dbReference>
<dbReference type="InterPro" id="IPR027417">
    <property type="entry name" value="P-loop_NTPase"/>
</dbReference>
<dbReference type="AlphaFoldDB" id="A0A6A6JCU3"/>
<accession>A0A6A6JCU3</accession>
<evidence type="ECO:0000313" key="3">
    <source>
        <dbReference type="EMBL" id="KAF2274440.1"/>
    </source>
</evidence>
<protein>
    <recommendedName>
        <fullName evidence="2">DNA2/NAM7 helicase helicase domain-containing protein</fullName>
    </recommendedName>
</protein>
<keyword evidence="4" id="KW-1185">Reference proteome</keyword>
<sequence>MVFSYQTPERTSPDQISVARERWSDFPTKLEHVLKVIDALMDGLNPEQQEFVGSVLSGGVASCALFLHGCPGSGKTTALAIAILAILGRKTLIVAQSNQAVDVVVSRVLNLVDSVNITFDVEDITQKVVRLYPAAIEDRISRELAAQTCDRVVLEEEEIVLPQEAGLKTASFAYRLEEYCTEHEEDELVQRFRTVREYRANMNKDFSETNQKSYDVVMGYLEKRIFKAALVVGTTTTMSHDLFARGFEADVVVIDEMSKCARACRAGATDISKTGTRSVRRRSQATPTADVLAPWEEPIRRRPATQLRRAMAADVGRVSPTDPPYKELQPMR</sequence>
<dbReference type="PANTHER" id="PTHR10887">
    <property type="entry name" value="DNA2/NAM7 HELICASE FAMILY"/>
    <property type="match status" value="1"/>
</dbReference>
<feature type="region of interest" description="Disordered" evidence="1">
    <location>
        <begin position="310"/>
        <end position="332"/>
    </location>
</feature>
<dbReference type="InterPro" id="IPR045055">
    <property type="entry name" value="DNA2/NAM7-like"/>
</dbReference>